<feature type="transmembrane region" description="Helical" evidence="1">
    <location>
        <begin position="332"/>
        <end position="350"/>
    </location>
</feature>
<gene>
    <name evidence="2" type="ORF">O6R05_02945</name>
</gene>
<accession>A0ABY7QX59</accession>
<feature type="transmembrane region" description="Helical" evidence="1">
    <location>
        <begin position="59"/>
        <end position="78"/>
    </location>
</feature>
<keyword evidence="1" id="KW-0812">Transmembrane</keyword>
<keyword evidence="3" id="KW-1185">Reference proteome</keyword>
<name>A0ABY7QX59_9FIRM</name>
<feature type="transmembrane region" description="Helical" evidence="1">
    <location>
        <begin position="357"/>
        <end position="378"/>
    </location>
</feature>
<feature type="transmembrane region" description="Helical" evidence="1">
    <location>
        <begin position="195"/>
        <end position="213"/>
    </location>
</feature>
<feature type="transmembrane region" description="Helical" evidence="1">
    <location>
        <begin position="159"/>
        <end position="183"/>
    </location>
</feature>
<feature type="transmembrane region" description="Helical" evidence="1">
    <location>
        <begin position="267"/>
        <end position="287"/>
    </location>
</feature>
<organism evidence="2 3">
    <name type="scientific">Peptoniphilus equinus</name>
    <dbReference type="NCBI Taxonomy" id="3016343"/>
    <lineage>
        <taxon>Bacteria</taxon>
        <taxon>Bacillati</taxon>
        <taxon>Bacillota</taxon>
        <taxon>Tissierellia</taxon>
        <taxon>Tissierellales</taxon>
        <taxon>Peptoniphilaceae</taxon>
        <taxon>Peptoniphilus</taxon>
    </lineage>
</organism>
<feature type="transmembrane region" description="Helical" evidence="1">
    <location>
        <begin position="21"/>
        <end position="39"/>
    </location>
</feature>
<feature type="transmembrane region" description="Helical" evidence="1">
    <location>
        <begin position="308"/>
        <end position="326"/>
    </location>
</feature>
<sequence length="591" mass="67147">MRLVNSIKSTLMRSKSSFTQFPATMFAVVIAAFAFMMAVGSEPEGPLSADYFDVRVGYLFVFIAVAGLFVNLAIHGIMQKDALGTIKEKNRLIILGFVTAFMLAVGSIGVVLFSSEGMLFQYEMGYIYFGALLATIIGCFYVARFWFHKDFVTYTVKIVVAGMISLGYSTVLLIGMFSIYFALRQLFGLDVGDTTYMRTAIFLYLPFNVGIFLSNYPKANASYESFKLDKVVVVLIHYILIPIFVVYAAILYLYFGKVIFTAEVPNNILADLVLWFSLFEAAFVYLLKAIDDVPLINGFRKWMPVAMLPLLGMLFYAIFLRIGAYAMTENRYFVIMAAIFVLLSNLYYIFYRAHSNIVVPVVLSLMILISTIGPLSAYNMAARSQNLRLENLLRKNNMLQNAEVMPTNDLSEEDRQEIFEIVDYMSNHHHAYELSFVPKDYRHTDDNFAEVFGFEPVIARQTYNDGDVSYYAYDNLTAIDISGFNQLIDLSFSSDIDDDTTFNGYRVYSSHGEVVVARMVNKNYVKVFSFTMKDVIDKVKVLQRNNINISPEELAITGEHEGIRYKVLFTQASQYGVSNTVQDVRFYLMVE</sequence>
<keyword evidence="1" id="KW-0472">Membrane</keyword>
<protein>
    <submittedName>
        <fullName evidence="2">DUF4153 domain-containing protein</fullName>
    </submittedName>
</protein>
<evidence type="ECO:0000313" key="3">
    <source>
        <dbReference type="Proteomes" id="UP001210339"/>
    </source>
</evidence>
<feature type="transmembrane region" description="Helical" evidence="1">
    <location>
        <begin position="234"/>
        <end position="255"/>
    </location>
</feature>
<evidence type="ECO:0000313" key="2">
    <source>
        <dbReference type="EMBL" id="WBW50518.1"/>
    </source>
</evidence>
<dbReference type="Proteomes" id="UP001210339">
    <property type="component" value="Chromosome"/>
</dbReference>
<dbReference type="InterPro" id="IPR025291">
    <property type="entry name" value="DUF4153"/>
</dbReference>
<proteinExistence type="predicted"/>
<reference evidence="2 3" key="1">
    <citation type="submission" date="2023-01" db="EMBL/GenBank/DDBJ databases">
        <authorList>
            <person name="Lee S.H."/>
            <person name="Jung H.S."/>
            <person name="Yun J.U."/>
        </authorList>
    </citation>
    <scope>NUCLEOTIDE SEQUENCE [LARGE SCALE GENOMIC DNA]</scope>
    <source>
        <strain evidence="2 3">CBA3646</strain>
    </source>
</reference>
<feature type="transmembrane region" description="Helical" evidence="1">
    <location>
        <begin position="126"/>
        <end position="147"/>
    </location>
</feature>
<dbReference type="Pfam" id="PF13687">
    <property type="entry name" value="DUF4153"/>
    <property type="match status" value="1"/>
</dbReference>
<dbReference type="EMBL" id="CP115667">
    <property type="protein sequence ID" value="WBW50518.1"/>
    <property type="molecule type" value="Genomic_DNA"/>
</dbReference>
<evidence type="ECO:0000256" key="1">
    <source>
        <dbReference type="SAM" id="Phobius"/>
    </source>
</evidence>
<feature type="transmembrane region" description="Helical" evidence="1">
    <location>
        <begin position="90"/>
        <end position="114"/>
    </location>
</feature>
<dbReference type="RefSeq" id="WP_271192050.1">
    <property type="nucleotide sequence ID" value="NZ_CP115667.1"/>
</dbReference>
<keyword evidence="1" id="KW-1133">Transmembrane helix</keyword>